<keyword evidence="2" id="KW-1133">Transmembrane helix</keyword>
<name>A0A9W7BXL3_9STRA</name>
<reference evidence="4" key="1">
    <citation type="journal article" date="2023" name="Commun. Biol.">
        <title>Genome analysis of Parmales, the sister group of diatoms, reveals the evolutionary specialization of diatoms from phago-mixotrophs to photoautotrophs.</title>
        <authorList>
            <person name="Ban H."/>
            <person name="Sato S."/>
            <person name="Yoshikawa S."/>
            <person name="Yamada K."/>
            <person name="Nakamura Y."/>
            <person name="Ichinomiya M."/>
            <person name="Sato N."/>
            <person name="Blanc-Mathieu R."/>
            <person name="Endo H."/>
            <person name="Kuwata A."/>
            <person name="Ogata H."/>
        </authorList>
    </citation>
    <scope>NUCLEOTIDE SEQUENCE [LARGE SCALE GENOMIC DNA]</scope>
    <source>
        <strain evidence="4">NIES 3701</strain>
    </source>
</reference>
<feature type="transmembrane region" description="Helical" evidence="2">
    <location>
        <begin position="12"/>
        <end position="32"/>
    </location>
</feature>
<keyword evidence="2" id="KW-0812">Transmembrane</keyword>
<proteinExistence type="predicted"/>
<dbReference type="AlphaFoldDB" id="A0A9W7BXL3"/>
<keyword evidence="4" id="KW-1185">Reference proteome</keyword>
<feature type="region of interest" description="Disordered" evidence="1">
    <location>
        <begin position="66"/>
        <end position="88"/>
    </location>
</feature>
<organism evidence="3 4">
    <name type="scientific">Triparma strigata</name>
    <dbReference type="NCBI Taxonomy" id="1606541"/>
    <lineage>
        <taxon>Eukaryota</taxon>
        <taxon>Sar</taxon>
        <taxon>Stramenopiles</taxon>
        <taxon>Ochrophyta</taxon>
        <taxon>Bolidophyceae</taxon>
        <taxon>Parmales</taxon>
        <taxon>Triparmaceae</taxon>
        <taxon>Triparma</taxon>
    </lineage>
</organism>
<feature type="compositionally biased region" description="Low complexity" evidence="1">
    <location>
        <begin position="76"/>
        <end position="86"/>
    </location>
</feature>
<dbReference type="InterPro" id="IPR027417">
    <property type="entry name" value="P-loop_NTPase"/>
</dbReference>
<comment type="caution">
    <text evidence="3">The sequence shown here is derived from an EMBL/GenBank/DDBJ whole genome shotgun (WGS) entry which is preliminary data.</text>
</comment>
<evidence type="ECO:0000313" key="3">
    <source>
        <dbReference type="EMBL" id="GMH98427.1"/>
    </source>
</evidence>
<sequence>MTSIAKARSPIKFILLLLSVTACFIVGGLFVITPSLKRDGVLRGGGPSLHARLKRIGEIPKALPNYPTANYPPPTKTTSKPPSTTHSRTKTLEMVVSGELLLTSFKRVKGTLIGSFCAVDWQARKKDPALFSFYGDLAKASGCKVKGSTFSVNLKDAVDACREYDQAHARLPLEPAGFVLHESRCGSTLAANVLEVVSNSTRVYAEAPHLPSALKQRAYVDKLSSSTDKGKEEADATSFGSTPDPDQTELLRDVHYLASRSPSGPKETFYKFTTVANWDLDPILDAFPETPWIYIMRNPVEVMMSYRKETTTMTTSLKKKKGVDMGGLGFSNSSNCVRKKFHRTPELQNEVRQYGLYQKWAAKGMDDLPNHVYCAAHLAVINGIALELYRERPGGMFVDYSGLVETLKHEVIPNHFGFELDEDAIARIDEVGGTYSKASRKINKKLNPMNESSAKEWVEDSAKKTDSAPDFVFDIVDLMLEEGYKQMLALAV</sequence>
<feature type="region of interest" description="Disordered" evidence="1">
    <location>
        <begin position="224"/>
        <end position="247"/>
    </location>
</feature>
<evidence type="ECO:0008006" key="5">
    <source>
        <dbReference type="Google" id="ProtNLM"/>
    </source>
</evidence>
<dbReference type="Proteomes" id="UP001165085">
    <property type="component" value="Unassembled WGS sequence"/>
</dbReference>
<dbReference type="PROSITE" id="PS51257">
    <property type="entry name" value="PROKAR_LIPOPROTEIN"/>
    <property type="match status" value="1"/>
</dbReference>
<accession>A0A9W7BXL3</accession>
<evidence type="ECO:0000256" key="1">
    <source>
        <dbReference type="SAM" id="MobiDB-lite"/>
    </source>
</evidence>
<dbReference type="Gene3D" id="3.40.50.300">
    <property type="entry name" value="P-loop containing nucleotide triphosphate hydrolases"/>
    <property type="match status" value="1"/>
</dbReference>
<dbReference type="SUPFAM" id="SSF52540">
    <property type="entry name" value="P-loop containing nucleoside triphosphate hydrolases"/>
    <property type="match status" value="1"/>
</dbReference>
<dbReference type="EMBL" id="BRXY01000516">
    <property type="protein sequence ID" value="GMH98427.1"/>
    <property type="molecule type" value="Genomic_DNA"/>
</dbReference>
<gene>
    <name evidence="3" type="ORF">TrST_g1821</name>
</gene>
<dbReference type="OrthoDB" id="45247at2759"/>
<evidence type="ECO:0000256" key="2">
    <source>
        <dbReference type="SAM" id="Phobius"/>
    </source>
</evidence>
<evidence type="ECO:0000313" key="4">
    <source>
        <dbReference type="Proteomes" id="UP001165085"/>
    </source>
</evidence>
<protein>
    <recommendedName>
        <fullName evidence="5">Sulfotransferase</fullName>
    </recommendedName>
</protein>
<keyword evidence="2" id="KW-0472">Membrane</keyword>